<protein>
    <submittedName>
        <fullName evidence="1">Tenectin-like protein</fullName>
    </submittedName>
</protein>
<accession>A0A1Y3BUY7</accession>
<dbReference type="OrthoDB" id="10068079at2759"/>
<dbReference type="Proteomes" id="UP000194236">
    <property type="component" value="Unassembled WGS sequence"/>
</dbReference>
<evidence type="ECO:0000313" key="2">
    <source>
        <dbReference type="Proteomes" id="UP000194236"/>
    </source>
</evidence>
<proteinExistence type="predicted"/>
<dbReference type="Gene3D" id="2.10.70.10">
    <property type="entry name" value="Complement Module, domain 1"/>
    <property type="match status" value="1"/>
</dbReference>
<keyword evidence="2" id="KW-1185">Reference proteome</keyword>
<feature type="non-terminal residue" evidence="1">
    <location>
        <position position="1"/>
    </location>
</feature>
<organism evidence="1 2">
    <name type="scientific">Euroglyphus maynei</name>
    <name type="common">Mayne's house dust mite</name>
    <dbReference type="NCBI Taxonomy" id="6958"/>
    <lineage>
        <taxon>Eukaryota</taxon>
        <taxon>Metazoa</taxon>
        <taxon>Ecdysozoa</taxon>
        <taxon>Arthropoda</taxon>
        <taxon>Chelicerata</taxon>
        <taxon>Arachnida</taxon>
        <taxon>Acari</taxon>
        <taxon>Acariformes</taxon>
        <taxon>Sarcoptiformes</taxon>
        <taxon>Astigmata</taxon>
        <taxon>Psoroptidia</taxon>
        <taxon>Analgoidea</taxon>
        <taxon>Pyroglyphidae</taxon>
        <taxon>Pyroglyphinae</taxon>
        <taxon>Euroglyphus</taxon>
    </lineage>
</organism>
<dbReference type="AlphaFoldDB" id="A0A1Y3BUY7"/>
<evidence type="ECO:0000313" key="1">
    <source>
        <dbReference type="EMBL" id="OTF83603.1"/>
    </source>
</evidence>
<comment type="caution">
    <text evidence="1">The sequence shown here is derived from an EMBL/GenBank/DDBJ whole genome shotgun (WGS) entry which is preliminary data.</text>
</comment>
<reference evidence="1 2" key="1">
    <citation type="submission" date="2017-03" db="EMBL/GenBank/DDBJ databases">
        <title>Genome Survey of Euroglyphus maynei.</title>
        <authorList>
            <person name="Arlian L.G."/>
            <person name="Morgan M.S."/>
            <person name="Rider S.D."/>
        </authorList>
    </citation>
    <scope>NUCLEOTIDE SEQUENCE [LARGE SCALE GENOMIC DNA]</scope>
    <source>
        <strain evidence="1">Arlian Lab</strain>
        <tissue evidence="1">Whole body</tissue>
    </source>
</reference>
<sequence>KFKSETGNKTLVKIITNGDKVTKKPTNKRPKIKPGLIPGEGVCRYEKKVYQNGEKVNSTNPCIEYCMCINSVVYCDEIVCQQDLNKKQNKHCKEIHYKNRCCPRYECHEYDIIEQTDISDFDLPVKTGTKTKQRPVWKPEPITELPIEMTTIIQPELSKIEKPEIITTVGKPETSESTPQSVLEEMVTTILPVAEEHSTMMPDFSVGPSVTNVTLPEEKELIHSTTLPEEEKTTIVTEPTTIETVKPELKETFKPEIPPVQVGLVTTEPSTTDTSSTIAFVESETTLKHE</sequence>
<name>A0A1Y3BUY7_EURMA</name>
<feature type="non-terminal residue" evidence="1">
    <location>
        <position position="290"/>
    </location>
</feature>
<dbReference type="SUPFAM" id="SSF57603">
    <property type="entry name" value="FnI-like domain"/>
    <property type="match status" value="1"/>
</dbReference>
<dbReference type="EMBL" id="MUJZ01002971">
    <property type="protein sequence ID" value="OTF83603.1"/>
    <property type="molecule type" value="Genomic_DNA"/>
</dbReference>
<gene>
    <name evidence="1" type="ORF">BLA29_009190</name>
</gene>